<keyword evidence="2" id="KW-1185">Reference proteome</keyword>
<evidence type="ECO:0000313" key="1">
    <source>
        <dbReference type="EMBL" id="KAK9820040.1"/>
    </source>
</evidence>
<dbReference type="Proteomes" id="UP001489004">
    <property type="component" value="Unassembled WGS sequence"/>
</dbReference>
<organism evidence="1 2">
    <name type="scientific">[Myrmecia] bisecta</name>
    <dbReference type="NCBI Taxonomy" id="41462"/>
    <lineage>
        <taxon>Eukaryota</taxon>
        <taxon>Viridiplantae</taxon>
        <taxon>Chlorophyta</taxon>
        <taxon>core chlorophytes</taxon>
        <taxon>Trebouxiophyceae</taxon>
        <taxon>Trebouxiales</taxon>
        <taxon>Trebouxiaceae</taxon>
        <taxon>Myrmecia</taxon>
    </lineage>
</organism>
<proteinExistence type="predicted"/>
<name>A0AAW1QF32_9CHLO</name>
<accession>A0AAW1QF32</accession>
<dbReference type="Pfam" id="PF05742">
    <property type="entry name" value="TANGO2"/>
    <property type="match status" value="1"/>
</dbReference>
<reference evidence="1 2" key="1">
    <citation type="journal article" date="2024" name="Nat. Commun.">
        <title>Phylogenomics reveals the evolutionary origins of lichenization in chlorophyte algae.</title>
        <authorList>
            <person name="Puginier C."/>
            <person name="Libourel C."/>
            <person name="Otte J."/>
            <person name="Skaloud P."/>
            <person name="Haon M."/>
            <person name="Grisel S."/>
            <person name="Petersen M."/>
            <person name="Berrin J.G."/>
            <person name="Delaux P.M."/>
            <person name="Dal Grande F."/>
            <person name="Keller J."/>
        </authorList>
    </citation>
    <scope>NUCLEOTIDE SEQUENCE [LARGE SCALE GENOMIC DNA]</scope>
    <source>
        <strain evidence="1 2">SAG 2043</strain>
    </source>
</reference>
<comment type="caution">
    <text evidence="1">The sequence shown here is derived from an EMBL/GenBank/DDBJ whole genome shotgun (WGS) entry which is preliminary data.</text>
</comment>
<evidence type="ECO:0000313" key="2">
    <source>
        <dbReference type="Proteomes" id="UP001489004"/>
    </source>
</evidence>
<dbReference type="EMBL" id="JALJOR010000003">
    <property type="protein sequence ID" value="KAK9820040.1"/>
    <property type="molecule type" value="Genomic_DNA"/>
</dbReference>
<evidence type="ECO:0008006" key="3">
    <source>
        <dbReference type="Google" id="ProtNLM"/>
    </source>
</evidence>
<dbReference type="AlphaFoldDB" id="A0AAW1QF32"/>
<sequence length="129" mass="14756">MKIESLEAHPTLLLLLAFNRDEYFDRDTYPAAFWEELPDLLAGRDKERGGTWLGITRTGRFALLTNIRVAPSEFRKDTLSRGLLTTAFLTGSTPPLEYLQNISVQDYNGFNLVVGDLRKQQHRSLQMQP</sequence>
<dbReference type="InterPro" id="IPR008551">
    <property type="entry name" value="TANGO2"/>
</dbReference>
<gene>
    <name evidence="1" type="ORF">WJX72_005393</name>
</gene>
<dbReference type="PANTHER" id="PTHR17985">
    <property type="entry name" value="SER/THR-RICH PROTEIN T10 IN DGCR REGION"/>
    <property type="match status" value="1"/>
</dbReference>
<protein>
    <recommendedName>
        <fullName evidence="3">NRDE family protein</fullName>
    </recommendedName>
</protein>
<dbReference type="PANTHER" id="PTHR17985:SF8">
    <property type="entry name" value="TRANSPORT AND GOLGI ORGANIZATION PROTEIN 2 HOMOLOG"/>
    <property type="match status" value="1"/>
</dbReference>